<evidence type="ECO:0000313" key="3">
    <source>
        <dbReference type="Proteomes" id="UP000242188"/>
    </source>
</evidence>
<sequence>MMITRNRISAILRKIKETDAFLNTNVAQFETVPKRFSTRRCCCFIQWARDEYKNIHSFLSAKMTLDANIPTCDKDKIPVSNVDQYLTPRHLSHSNIFHKQSNFSTNLRFVYSRSKISFSASRHIHSSFHNSKTHPIYKEGGGDLEDELDYMKDDEDEEEILSKDKEYQELLREYCSIPGMGQRVLVIQPDMKGGDKSSLTTPVLQLAEACALVETLPRWKVVQKMVVPVQNHQLSHVFSPGRLAQLTEEITNNKHISMVFLSTNKLAPSQVSSLQDLWNIPIIDRYTVVLQIFKEHAKTKEAKLQVALAEIPMLRYCIPDIHEGTHDKTFGGSNYLGGDTHYQHRWHLLGVTLVVPQVDVIIHLQDISHPDRLAQKDNVQKTLKKMLTDTQYKKIINVGNKTDLVKGEVCDLDCMSISSVKGHGLHELQLSIQKELLANKALLEKRISIPANGEHLNWLYSHATVQAVDGAVKPNHLMVDIVISHGLYAKFMAKFGKPVTKKVKI</sequence>
<dbReference type="InterPro" id="IPR016496">
    <property type="entry name" value="GTPase_HflX"/>
</dbReference>
<evidence type="ECO:0000259" key="1">
    <source>
        <dbReference type="Pfam" id="PF13167"/>
    </source>
</evidence>
<dbReference type="Proteomes" id="UP000242188">
    <property type="component" value="Unassembled WGS sequence"/>
</dbReference>
<dbReference type="PANTHER" id="PTHR10229">
    <property type="entry name" value="GTP-BINDING PROTEIN HFLX"/>
    <property type="match status" value="1"/>
</dbReference>
<dbReference type="InterPro" id="IPR027417">
    <property type="entry name" value="P-loop_NTPase"/>
</dbReference>
<reference evidence="2 3" key="1">
    <citation type="journal article" date="2017" name="Nat. Ecol. Evol.">
        <title>Scallop genome provides insights into evolution of bilaterian karyotype and development.</title>
        <authorList>
            <person name="Wang S."/>
            <person name="Zhang J."/>
            <person name="Jiao W."/>
            <person name="Li J."/>
            <person name="Xun X."/>
            <person name="Sun Y."/>
            <person name="Guo X."/>
            <person name="Huan P."/>
            <person name="Dong B."/>
            <person name="Zhang L."/>
            <person name="Hu X."/>
            <person name="Sun X."/>
            <person name="Wang J."/>
            <person name="Zhao C."/>
            <person name="Wang Y."/>
            <person name="Wang D."/>
            <person name="Huang X."/>
            <person name="Wang R."/>
            <person name="Lv J."/>
            <person name="Li Y."/>
            <person name="Zhang Z."/>
            <person name="Liu B."/>
            <person name="Lu W."/>
            <person name="Hui Y."/>
            <person name="Liang J."/>
            <person name="Zhou Z."/>
            <person name="Hou R."/>
            <person name="Li X."/>
            <person name="Liu Y."/>
            <person name="Li H."/>
            <person name="Ning X."/>
            <person name="Lin Y."/>
            <person name="Zhao L."/>
            <person name="Xing Q."/>
            <person name="Dou J."/>
            <person name="Li Y."/>
            <person name="Mao J."/>
            <person name="Guo H."/>
            <person name="Dou H."/>
            <person name="Li T."/>
            <person name="Mu C."/>
            <person name="Jiang W."/>
            <person name="Fu Q."/>
            <person name="Fu X."/>
            <person name="Miao Y."/>
            <person name="Liu J."/>
            <person name="Yu Q."/>
            <person name="Li R."/>
            <person name="Liao H."/>
            <person name="Li X."/>
            <person name="Kong Y."/>
            <person name="Jiang Z."/>
            <person name="Chourrout D."/>
            <person name="Li R."/>
            <person name="Bao Z."/>
        </authorList>
    </citation>
    <scope>NUCLEOTIDE SEQUENCE [LARGE SCALE GENOMIC DNA]</scope>
    <source>
        <strain evidence="2 3">PY_sf001</strain>
    </source>
</reference>
<evidence type="ECO:0000313" key="2">
    <source>
        <dbReference type="EMBL" id="OWF54963.1"/>
    </source>
</evidence>
<dbReference type="STRING" id="6573.A0A210R1M8"/>
<dbReference type="Gene3D" id="3.40.50.300">
    <property type="entry name" value="P-loop containing nucleotide triphosphate hydrolases"/>
    <property type="match status" value="1"/>
</dbReference>
<comment type="caution">
    <text evidence="2">The sequence shown here is derived from an EMBL/GenBank/DDBJ whole genome shotgun (WGS) entry which is preliminary data.</text>
</comment>
<dbReference type="PANTHER" id="PTHR10229:SF0">
    <property type="entry name" value="GTP-BINDING PROTEIN 6-RELATED"/>
    <property type="match status" value="1"/>
</dbReference>
<organism evidence="2 3">
    <name type="scientific">Mizuhopecten yessoensis</name>
    <name type="common">Japanese scallop</name>
    <name type="synonym">Patinopecten yessoensis</name>
    <dbReference type="NCBI Taxonomy" id="6573"/>
    <lineage>
        <taxon>Eukaryota</taxon>
        <taxon>Metazoa</taxon>
        <taxon>Spiralia</taxon>
        <taxon>Lophotrochozoa</taxon>
        <taxon>Mollusca</taxon>
        <taxon>Bivalvia</taxon>
        <taxon>Autobranchia</taxon>
        <taxon>Pteriomorphia</taxon>
        <taxon>Pectinida</taxon>
        <taxon>Pectinoidea</taxon>
        <taxon>Pectinidae</taxon>
        <taxon>Mizuhopecten</taxon>
    </lineage>
</organism>
<gene>
    <name evidence="2" type="ORF">KP79_PYT17940</name>
</gene>
<keyword evidence="3" id="KW-1185">Reference proteome</keyword>
<protein>
    <submittedName>
        <fullName evidence="2">GTP-binding protein 6</fullName>
    </submittedName>
</protein>
<dbReference type="GO" id="GO:0005525">
    <property type="term" value="F:GTP binding"/>
    <property type="evidence" value="ECO:0007669"/>
    <property type="project" value="InterPro"/>
</dbReference>
<name>A0A210R1M8_MIZYE</name>
<dbReference type="SUPFAM" id="SSF52540">
    <property type="entry name" value="P-loop containing nucleoside triphosphate hydrolases"/>
    <property type="match status" value="1"/>
</dbReference>
<dbReference type="InterPro" id="IPR042108">
    <property type="entry name" value="GTPase_HflX_N_sf"/>
</dbReference>
<feature type="domain" description="GTPase HflX N-terminal" evidence="1">
    <location>
        <begin position="205"/>
        <end position="293"/>
    </location>
</feature>
<proteinExistence type="predicted"/>
<dbReference type="OrthoDB" id="10268034at2759"/>
<dbReference type="EMBL" id="NEDP02000798">
    <property type="protein sequence ID" value="OWF54963.1"/>
    <property type="molecule type" value="Genomic_DNA"/>
</dbReference>
<accession>A0A210R1M8</accession>
<dbReference type="Pfam" id="PF13167">
    <property type="entry name" value="GTP-bdg_N"/>
    <property type="match status" value="1"/>
</dbReference>
<dbReference type="InterPro" id="IPR025121">
    <property type="entry name" value="GTPase_HflX_N"/>
</dbReference>
<dbReference type="GO" id="GO:0005737">
    <property type="term" value="C:cytoplasm"/>
    <property type="evidence" value="ECO:0007669"/>
    <property type="project" value="TreeGrafter"/>
</dbReference>
<dbReference type="Gene3D" id="3.40.50.11060">
    <property type="entry name" value="GTPase HflX, N-terminal domain"/>
    <property type="match status" value="1"/>
</dbReference>
<dbReference type="AlphaFoldDB" id="A0A210R1M8"/>
<dbReference type="GO" id="GO:0043022">
    <property type="term" value="F:ribosome binding"/>
    <property type="evidence" value="ECO:0007669"/>
    <property type="project" value="TreeGrafter"/>
</dbReference>